<dbReference type="AlphaFoldDB" id="A0A3A6Q5G1"/>
<comment type="caution">
    <text evidence="2">The sequence shown here is derived from an EMBL/GenBank/DDBJ whole genome shotgun (WGS) entry which is preliminary data.</text>
</comment>
<proteinExistence type="predicted"/>
<accession>A0A3A6Q5G1</accession>
<protein>
    <submittedName>
        <fullName evidence="2">Uncharacterized protein</fullName>
    </submittedName>
</protein>
<organism evidence="2 3">
    <name type="scientific">Streptococcus agalactiae</name>
    <dbReference type="NCBI Taxonomy" id="1311"/>
    <lineage>
        <taxon>Bacteria</taxon>
        <taxon>Bacillati</taxon>
        <taxon>Bacillota</taxon>
        <taxon>Bacilli</taxon>
        <taxon>Lactobacillales</taxon>
        <taxon>Streptococcaceae</taxon>
        <taxon>Streptococcus</taxon>
    </lineage>
</organism>
<sequence>MLWHTNPHLSVDRLFLCISGNEVISSAQAVNTRKPLKEVRVTHLLILCGINTKSGSSVPIQLPSLLSSVGRAVDS</sequence>
<evidence type="ECO:0000313" key="1">
    <source>
        <dbReference type="EMBL" id="RDY75789.1"/>
    </source>
</evidence>
<name>A0A3A6Q5G1_STRAG</name>
<evidence type="ECO:0000313" key="2">
    <source>
        <dbReference type="EMBL" id="RDY80274.1"/>
    </source>
</evidence>
<evidence type="ECO:0000313" key="3">
    <source>
        <dbReference type="Proteomes" id="UP000256718"/>
    </source>
</evidence>
<reference evidence="2 3" key="1">
    <citation type="journal article" date="2018" name="Emerg. Microbes Infect.">
        <title>Phenotypic and molecular analysis of nontypeable Group B streptococci: identification of cps2a and hybrid cps2a/cps5 Group B streptococcal capsule gene clusters.</title>
        <authorList>
            <person name="Alhhazmi A."/>
            <person name="Tyrrell G.J."/>
        </authorList>
    </citation>
    <scope>NUCLEOTIDE SEQUENCE [LARGE SCALE GENOMIC DNA]</scope>
    <source>
        <strain evidence="2 3">PLGBS17</strain>
    </source>
</reference>
<dbReference type="KEGG" id="sagl:GBS222_1642"/>
<dbReference type="EMBL" id="QHGZ01000173">
    <property type="protein sequence ID" value="RDY80274.1"/>
    <property type="molecule type" value="Genomic_DNA"/>
</dbReference>
<gene>
    <name evidence="2" type="ORF">C4618_08210</name>
    <name evidence="1" type="ORF">C4618_12445</name>
</gene>
<dbReference type="Proteomes" id="UP000256718">
    <property type="component" value="Unassembled WGS sequence"/>
</dbReference>
<dbReference type="EMBL" id="QHGZ01000246">
    <property type="protein sequence ID" value="RDY75789.1"/>
    <property type="molecule type" value="Genomic_DNA"/>
</dbReference>